<organism evidence="1">
    <name type="scientific">Anguilla anguilla</name>
    <name type="common">European freshwater eel</name>
    <name type="synonym">Muraena anguilla</name>
    <dbReference type="NCBI Taxonomy" id="7936"/>
    <lineage>
        <taxon>Eukaryota</taxon>
        <taxon>Metazoa</taxon>
        <taxon>Chordata</taxon>
        <taxon>Craniata</taxon>
        <taxon>Vertebrata</taxon>
        <taxon>Euteleostomi</taxon>
        <taxon>Actinopterygii</taxon>
        <taxon>Neopterygii</taxon>
        <taxon>Teleostei</taxon>
        <taxon>Anguilliformes</taxon>
        <taxon>Anguillidae</taxon>
        <taxon>Anguilla</taxon>
    </lineage>
</organism>
<reference evidence="1" key="1">
    <citation type="submission" date="2014-11" db="EMBL/GenBank/DDBJ databases">
        <authorList>
            <person name="Amaro Gonzalez C."/>
        </authorList>
    </citation>
    <scope>NUCLEOTIDE SEQUENCE</scope>
</reference>
<dbReference type="AlphaFoldDB" id="A0A0E9T9W4"/>
<accession>A0A0E9T9W4</accession>
<protein>
    <submittedName>
        <fullName evidence="1">Uncharacterized protein</fullName>
    </submittedName>
</protein>
<sequence>MYVHLIPIKLINENYAGIM</sequence>
<proteinExistence type="predicted"/>
<dbReference type="EMBL" id="GBXM01058108">
    <property type="protein sequence ID" value="JAH50469.1"/>
    <property type="molecule type" value="Transcribed_RNA"/>
</dbReference>
<name>A0A0E9T9W4_ANGAN</name>
<evidence type="ECO:0000313" key="1">
    <source>
        <dbReference type="EMBL" id="JAH50469.1"/>
    </source>
</evidence>
<reference evidence="1" key="2">
    <citation type="journal article" date="2015" name="Fish Shellfish Immunol.">
        <title>Early steps in the European eel (Anguilla anguilla)-Vibrio vulnificus interaction in the gills: Role of the RtxA13 toxin.</title>
        <authorList>
            <person name="Callol A."/>
            <person name="Pajuelo D."/>
            <person name="Ebbesson L."/>
            <person name="Teles M."/>
            <person name="MacKenzie S."/>
            <person name="Amaro C."/>
        </authorList>
    </citation>
    <scope>NUCLEOTIDE SEQUENCE</scope>
</reference>